<evidence type="ECO:0000259" key="1">
    <source>
        <dbReference type="PROSITE" id="PS51186"/>
    </source>
</evidence>
<dbReference type="PANTHER" id="PTHR43441">
    <property type="entry name" value="RIBOSOMAL-PROTEIN-SERINE ACETYLTRANSFERASE"/>
    <property type="match status" value="1"/>
</dbReference>
<sequence>MSKFFHGGMNDRAISPAYRIETDRMVIRCYNPSDARLLAKAVQESKEHLLPWMPWAGAEPEDLQKKIERLRGMRANFDLGKEYVFGIFNKSETELIGGSGLHRRVGDKALEIGYWIDVNYINQGFATEMAKALTKVAFEIEKVKRVEIHCDPKNLASAAIPKKLGFVHEATLRHRNVTFAGESRGTMVWSMLSEEYQNSFIPQLNISVLDAIGRKFEI</sequence>
<name>A0ABY6HQD0_9ARCH</name>
<dbReference type="SUPFAM" id="SSF55729">
    <property type="entry name" value="Acyl-CoA N-acyltransferases (Nat)"/>
    <property type="match status" value="1"/>
</dbReference>
<accession>A0ABY6HQD0</accession>
<dbReference type="InterPro" id="IPR016181">
    <property type="entry name" value="Acyl_CoA_acyltransferase"/>
</dbReference>
<feature type="domain" description="N-acetyltransferase" evidence="1">
    <location>
        <begin position="25"/>
        <end position="194"/>
    </location>
</feature>
<organism evidence="2 3">
    <name type="scientific">Candidatus Lokiarchaeum ossiferum</name>
    <dbReference type="NCBI Taxonomy" id="2951803"/>
    <lineage>
        <taxon>Archaea</taxon>
        <taxon>Promethearchaeati</taxon>
        <taxon>Promethearchaeota</taxon>
        <taxon>Promethearchaeia</taxon>
        <taxon>Promethearchaeales</taxon>
        <taxon>Promethearchaeaceae</taxon>
        <taxon>Candidatus Lokiarchaeum</taxon>
    </lineage>
</organism>
<dbReference type="Gene3D" id="3.40.630.30">
    <property type="match status" value="1"/>
</dbReference>
<evidence type="ECO:0000313" key="3">
    <source>
        <dbReference type="Proteomes" id="UP001208689"/>
    </source>
</evidence>
<dbReference type="PANTHER" id="PTHR43441:SF3">
    <property type="entry name" value="ACETYLTRANSFERASE"/>
    <property type="match status" value="1"/>
</dbReference>
<dbReference type="Pfam" id="PF13302">
    <property type="entry name" value="Acetyltransf_3"/>
    <property type="match status" value="1"/>
</dbReference>
<dbReference type="InterPro" id="IPR000182">
    <property type="entry name" value="GNAT_dom"/>
</dbReference>
<dbReference type="PROSITE" id="PS51186">
    <property type="entry name" value="GNAT"/>
    <property type="match status" value="1"/>
</dbReference>
<dbReference type="EMBL" id="CP104013">
    <property type="protein sequence ID" value="UYP45543.1"/>
    <property type="molecule type" value="Genomic_DNA"/>
</dbReference>
<dbReference type="Proteomes" id="UP001208689">
    <property type="component" value="Chromosome"/>
</dbReference>
<protein>
    <recommendedName>
        <fullName evidence="1">N-acetyltransferase domain-containing protein</fullName>
    </recommendedName>
</protein>
<gene>
    <name evidence="2" type="ORF">NEF87_001828</name>
</gene>
<evidence type="ECO:0000313" key="2">
    <source>
        <dbReference type="EMBL" id="UYP45543.1"/>
    </source>
</evidence>
<proteinExistence type="predicted"/>
<keyword evidence="3" id="KW-1185">Reference proteome</keyword>
<dbReference type="InterPro" id="IPR051908">
    <property type="entry name" value="Ribosomal_N-acetyltransferase"/>
</dbReference>
<reference evidence="2" key="1">
    <citation type="submission" date="2022-09" db="EMBL/GenBank/DDBJ databases">
        <title>Actin cytoskeleton and complex cell architecture in an #Asgard archaeon.</title>
        <authorList>
            <person name="Ponce Toledo R.I."/>
            <person name="Schleper C."/>
            <person name="Rodrigues Oliveira T."/>
            <person name="Wollweber F."/>
            <person name="Xu J."/>
            <person name="Rittmann S."/>
            <person name="Klingl A."/>
            <person name="Pilhofer M."/>
        </authorList>
    </citation>
    <scope>NUCLEOTIDE SEQUENCE</scope>
    <source>
        <strain evidence="2">B-35</strain>
    </source>
</reference>